<proteinExistence type="predicted"/>
<accession>A0A7C2UL37</accession>
<reference evidence="1" key="1">
    <citation type="journal article" date="2020" name="mSystems">
        <title>Genome- and Community-Level Interaction Insights into Carbon Utilization and Element Cycling Functions of Hydrothermarchaeota in Hydrothermal Sediment.</title>
        <authorList>
            <person name="Zhou Z."/>
            <person name="Liu Y."/>
            <person name="Xu W."/>
            <person name="Pan J."/>
            <person name="Luo Z.H."/>
            <person name="Li M."/>
        </authorList>
    </citation>
    <scope>NUCLEOTIDE SEQUENCE [LARGE SCALE GENOMIC DNA]</scope>
    <source>
        <strain evidence="1">SpSt-1259</strain>
    </source>
</reference>
<organism evidence="1">
    <name type="scientific">Fervidicoccus fontis</name>
    <dbReference type="NCBI Taxonomy" id="683846"/>
    <lineage>
        <taxon>Archaea</taxon>
        <taxon>Thermoproteota</taxon>
        <taxon>Thermoprotei</taxon>
        <taxon>Fervidicoccales</taxon>
        <taxon>Fervidicoccaceae</taxon>
        <taxon>Fervidicoccus</taxon>
    </lineage>
</organism>
<gene>
    <name evidence="1" type="ORF">ENO36_02600</name>
</gene>
<evidence type="ECO:0000313" key="1">
    <source>
        <dbReference type="EMBL" id="HEU97730.1"/>
    </source>
</evidence>
<dbReference type="AlphaFoldDB" id="A0A7C2UL37"/>
<sequence>MKQKVLKEKRIRIRYSSAKPGQILINPSLAKELGIGEKAEIVVAGKKKFVFSVVLEDSVPSNAVYANTDFMKENGVADNSIATLRSA</sequence>
<protein>
    <submittedName>
        <fullName evidence="1">Uncharacterized protein</fullName>
    </submittedName>
</protein>
<name>A0A7C2UL37_9CREN</name>
<comment type="caution">
    <text evidence="1">The sequence shown here is derived from an EMBL/GenBank/DDBJ whole genome shotgun (WGS) entry which is preliminary data.</text>
</comment>
<dbReference type="Proteomes" id="UP000885664">
    <property type="component" value="Unassembled WGS sequence"/>
</dbReference>
<dbReference type="EMBL" id="DSFE01000056">
    <property type="protein sequence ID" value="HEU97730.1"/>
    <property type="molecule type" value="Genomic_DNA"/>
</dbReference>